<dbReference type="InterPro" id="IPR006668">
    <property type="entry name" value="Mg_transptr_MgtE_intracell_dom"/>
</dbReference>
<feature type="region of interest" description="Disordered" evidence="2">
    <location>
        <begin position="222"/>
        <end position="242"/>
    </location>
</feature>
<comment type="caution">
    <text evidence="5">The sequence shown here is derived from an EMBL/GenBank/DDBJ whole genome shotgun (WGS) entry which is preliminary data.</text>
</comment>
<evidence type="ECO:0000313" key="5">
    <source>
        <dbReference type="EMBL" id="MFD2660947.1"/>
    </source>
</evidence>
<proteinExistence type="predicted"/>
<evidence type="ECO:0000256" key="3">
    <source>
        <dbReference type="SAM" id="Phobius"/>
    </source>
</evidence>
<dbReference type="Pfam" id="PF03448">
    <property type="entry name" value="MgtE_N"/>
    <property type="match status" value="1"/>
</dbReference>
<feature type="transmembrane region" description="Helical" evidence="3">
    <location>
        <begin position="17"/>
        <end position="38"/>
    </location>
</feature>
<name>A0ABW5QX08_9BACL</name>
<keyword evidence="1" id="KW-0175">Coiled coil</keyword>
<evidence type="ECO:0000256" key="1">
    <source>
        <dbReference type="SAM" id="Coils"/>
    </source>
</evidence>
<reference evidence="6" key="1">
    <citation type="journal article" date="2019" name="Int. J. Syst. Evol. Microbiol.">
        <title>The Global Catalogue of Microorganisms (GCM) 10K type strain sequencing project: providing services to taxonomists for standard genome sequencing and annotation.</title>
        <authorList>
            <consortium name="The Broad Institute Genomics Platform"/>
            <consortium name="The Broad Institute Genome Sequencing Center for Infectious Disease"/>
            <person name="Wu L."/>
            <person name="Ma J."/>
        </authorList>
    </citation>
    <scope>NUCLEOTIDE SEQUENCE [LARGE SCALE GENOMIC DNA]</scope>
    <source>
        <strain evidence="6">TISTR 1827</strain>
    </source>
</reference>
<sequence>MTDLENEKQGYSAFERIMFFVTPILFTLVLLGVLLTLFNFDLRNKALDIGNSIPLLKDVLPDAQTLGAEGTSDEELRSANLVQQIEKLEAELAAKDEELAEALEAKTEQDKELADLKAENDQLKLTAETAVDEEYEANVKELANVYAKMSPSKAAPILETMSVEEMAFVLGSMAPNSRAKILEKMTPETAAEVTMQLKNAVTSKDLDISALQEELKKAEAEASAAGSVAKTPSSSSSTPSTLADEQLGETFAAMDAASAGKLLVSLAGVSPSKVLRILKAVDDTTRSALLAEMAGENEQVAADLTAKLMSGK</sequence>
<evidence type="ECO:0000256" key="2">
    <source>
        <dbReference type="SAM" id="MobiDB-lite"/>
    </source>
</evidence>
<organism evidence="5 6">
    <name type="scientific">Paenibacillus thailandensis</name>
    <dbReference type="NCBI Taxonomy" id="393250"/>
    <lineage>
        <taxon>Bacteria</taxon>
        <taxon>Bacillati</taxon>
        <taxon>Bacillota</taxon>
        <taxon>Bacilli</taxon>
        <taxon>Bacillales</taxon>
        <taxon>Paenibacillaceae</taxon>
        <taxon>Paenibacillus</taxon>
    </lineage>
</organism>
<dbReference type="EMBL" id="JBHUMY010000012">
    <property type="protein sequence ID" value="MFD2660947.1"/>
    <property type="molecule type" value="Genomic_DNA"/>
</dbReference>
<feature type="coiled-coil region" evidence="1">
    <location>
        <begin position="71"/>
        <end position="133"/>
    </location>
</feature>
<feature type="compositionally biased region" description="Low complexity" evidence="2">
    <location>
        <begin position="222"/>
        <end position="241"/>
    </location>
</feature>
<evidence type="ECO:0000259" key="4">
    <source>
        <dbReference type="Pfam" id="PF03448"/>
    </source>
</evidence>
<feature type="domain" description="Magnesium transporter MgtE intracellular" evidence="4">
    <location>
        <begin position="139"/>
        <end position="194"/>
    </location>
</feature>
<keyword evidence="3" id="KW-0472">Membrane</keyword>
<keyword evidence="3" id="KW-1133">Transmembrane helix</keyword>
<protein>
    <submittedName>
        <fullName evidence="5">MotE family protein</fullName>
    </submittedName>
</protein>
<dbReference type="RefSeq" id="WP_379273127.1">
    <property type="nucleotide sequence ID" value="NZ_JBHUGT010000002.1"/>
</dbReference>
<dbReference type="SUPFAM" id="SSF158791">
    <property type="entry name" value="MgtE N-terminal domain-like"/>
    <property type="match status" value="1"/>
</dbReference>
<dbReference type="Gene3D" id="1.10.220.30">
    <property type="match status" value="1"/>
</dbReference>
<accession>A0ABW5QX08</accession>
<keyword evidence="6" id="KW-1185">Reference proteome</keyword>
<dbReference type="Proteomes" id="UP001597493">
    <property type="component" value="Unassembled WGS sequence"/>
</dbReference>
<evidence type="ECO:0000313" key="6">
    <source>
        <dbReference type="Proteomes" id="UP001597493"/>
    </source>
</evidence>
<gene>
    <name evidence="5" type="ORF">ACFSW5_11875</name>
</gene>
<keyword evidence="3" id="KW-0812">Transmembrane</keyword>